<dbReference type="InterPro" id="IPR010329">
    <property type="entry name" value="3hydroanth_dOase"/>
</dbReference>
<dbReference type="HAMAP" id="MF_00825">
    <property type="entry name" value="3_HAO"/>
    <property type="match status" value="1"/>
</dbReference>
<feature type="binding site" evidence="8">
    <location>
        <position position="109"/>
    </location>
    <ligand>
        <name>Fe cation</name>
        <dbReference type="ChEBI" id="CHEBI:24875"/>
        <note>catalytic</note>
    </ligand>
</feature>
<protein>
    <recommendedName>
        <fullName evidence="8">3-hydroxyanthranilate 3,4-dioxygenase</fullName>
        <ecNumber evidence="8">1.13.11.6</ecNumber>
    </recommendedName>
    <alternativeName>
        <fullName evidence="8">3-hydroxyanthranilate oxygenase</fullName>
        <shortName evidence="8">3-HAO</shortName>
    </alternativeName>
    <alternativeName>
        <fullName evidence="8">3-hydroxyanthranilic acid dioxygenase</fullName>
        <shortName evidence="8">HAD</shortName>
    </alternativeName>
    <alternativeName>
        <fullName evidence="8">Biosynthesis of nicotinic acid protein 1</fullName>
    </alternativeName>
</protein>
<keyword evidence="4 8" id="KW-0479">Metal-binding</keyword>
<accession>A0A3N4IQB8</accession>
<evidence type="ECO:0000313" key="10">
    <source>
        <dbReference type="Proteomes" id="UP000275078"/>
    </source>
</evidence>
<feature type="binding site" evidence="8">
    <location>
        <position position="180"/>
    </location>
    <ligand>
        <name>a divalent metal cation</name>
        <dbReference type="ChEBI" id="CHEBI:60240"/>
    </ligand>
</feature>
<evidence type="ECO:0000256" key="2">
    <source>
        <dbReference type="ARBA" id="ARBA00002752"/>
    </source>
</evidence>
<evidence type="ECO:0000256" key="6">
    <source>
        <dbReference type="ARBA" id="ARBA00023002"/>
    </source>
</evidence>
<dbReference type="GO" id="GO:0006569">
    <property type="term" value="P:L-tryptophan catabolic process"/>
    <property type="evidence" value="ECO:0007669"/>
    <property type="project" value="UniProtKB-UniRule"/>
</dbReference>
<keyword evidence="10" id="KW-1185">Reference proteome</keyword>
<comment type="catalytic activity">
    <reaction evidence="8">
        <text>3-hydroxyanthranilate + O2 = (2Z,4Z)-2-amino-3-carboxymuconate 6-semialdehyde</text>
        <dbReference type="Rhea" id="RHEA:17953"/>
        <dbReference type="ChEBI" id="CHEBI:15379"/>
        <dbReference type="ChEBI" id="CHEBI:36559"/>
        <dbReference type="ChEBI" id="CHEBI:77612"/>
        <dbReference type="EC" id="1.13.11.6"/>
    </reaction>
</comment>
<dbReference type="PANTHER" id="PTHR15497">
    <property type="entry name" value="3-HYDROXYANTHRANILATE 3,4-DIOXYGENASE"/>
    <property type="match status" value="1"/>
</dbReference>
<keyword evidence="8" id="KW-0963">Cytoplasm</keyword>
<feature type="binding site" evidence="8">
    <location>
        <position position="113"/>
    </location>
    <ligand>
        <name>substrate</name>
    </ligand>
</feature>
<dbReference type="PANTHER" id="PTHR15497:SF1">
    <property type="entry name" value="3-HYDROXYANTHRANILATE 3,4-DIOXYGENASE"/>
    <property type="match status" value="1"/>
</dbReference>
<dbReference type="Proteomes" id="UP000275078">
    <property type="component" value="Unassembled WGS sequence"/>
</dbReference>
<dbReference type="Pfam" id="PF06052">
    <property type="entry name" value="3-HAO"/>
    <property type="match status" value="1"/>
</dbReference>
<evidence type="ECO:0000256" key="4">
    <source>
        <dbReference type="ARBA" id="ARBA00022723"/>
    </source>
</evidence>
<dbReference type="CDD" id="cd06123">
    <property type="entry name" value="cupin_HAO"/>
    <property type="match status" value="1"/>
</dbReference>
<evidence type="ECO:0000313" key="9">
    <source>
        <dbReference type="EMBL" id="RPA86411.1"/>
    </source>
</evidence>
<feature type="binding site" evidence="8">
    <location>
        <position position="61"/>
    </location>
    <ligand>
        <name>substrate</name>
    </ligand>
</feature>
<evidence type="ECO:0000256" key="7">
    <source>
        <dbReference type="ARBA" id="ARBA00023004"/>
    </source>
</evidence>
<dbReference type="STRING" id="1160509.A0A3N4IQB8"/>
<evidence type="ECO:0000256" key="8">
    <source>
        <dbReference type="HAMAP-Rule" id="MF_03019"/>
    </source>
</evidence>
<comment type="cofactor">
    <cofactor evidence="1 8">
        <name>Fe(2+)</name>
        <dbReference type="ChEBI" id="CHEBI:29033"/>
    </cofactor>
</comment>
<dbReference type="GO" id="GO:0000334">
    <property type="term" value="F:3-hydroxyanthranilate 3,4-dioxygenase activity"/>
    <property type="evidence" value="ECO:0007669"/>
    <property type="project" value="UniProtKB-UniRule"/>
</dbReference>
<feature type="binding site" evidence="8">
    <location>
        <position position="177"/>
    </location>
    <ligand>
        <name>a divalent metal cation</name>
        <dbReference type="ChEBI" id="CHEBI:60240"/>
    </ligand>
</feature>
<feature type="binding site" evidence="8">
    <location>
        <position position="143"/>
    </location>
    <ligand>
        <name>a divalent metal cation</name>
        <dbReference type="ChEBI" id="CHEBI:60240"/>
    </ligand>
</feature>
<feature type="binding site" evidence="8">
    <location>
        <position position="55"/>
    </location>
    <ligand>
        <name>Fe cation</name>
        <dbReference type="ChEBI" id="CHEBI:24875"/>
        <note>catalytic</note>
    </ligand>
</feature>
<sequence>MPPLNLPSFLPFNIQSFLETNAHLLAPPINNTLLYQAGGMTVMLVGGPNARNDFHINVTPEFFYQVKGGMVLRVMEPLSEPDEKGRMERRKDIRIGEGELFFLPGNTPHNPIRFADTVGIVIELARPEGSVDRLRWYCEREECGEVVFEDSFVCTDLGTQIKAAVQAYAGDEEKRRCSKCGGVNGVAGPAIEF</sequence>
<comment type="similarity">
    <text evidence="8">Belongs to the 3-HAO family.</text>
</comment>
<reference evidence="9 10" key="1">
    <citation type="journal article" date="2018" name="Nat. Ecol. Evol.">
        <title>Pezizomycetes genomes reveal the molecular basis of ectomycorrhizal truffle lifestyle.</title>
        <authorList>
            <person name="Murat C."/>
            <person name="Payen T."/>
            <person name="Noel B."/>
            <person name="Kuo A."/>
            <person name="Morin E."/>
            <person name="Chen J."/>
            <person name="Kohler A."/>
            <person name="Krizsan K."/>
            <person name="Balestrini R."/>
            <person name="Da Silva C."/>
            <person name="Montanini B."/>
            <person name="Hainaut M."/>
            <person name="Levati E."/>
            <person name="Barry K.W."/>
            <person name="Belfiori B."/>
            <person name="Cichocki N."/>
            <person name="Clum A."/>
            <person name="Dockter R.B."/>
            <person name="Fauchery L."/>
            <person name="Guy J."/>
            <person name="Iotti M."/>
            <person name="Le Tacon F."/>
            <person name="Lindquist E.A."/>
            <person name="Lipzen A."/>
            <person name="Malagnac F."/>
            <person name="Mello A."/>
            <person name="Molinier V."/>
            <person name="Miyauchi S."/>
            <person name="Poulain J."/>
            <person name="Riccioni C."/>
            <person name="Rubini A."/>
            <person name="Sitrit Y."/>
            <person name="Splivallo R."/>
            <person name="Traeger S."/>
            <person name="Wang M."/>
            <person name="Zifcakova L."/>
            <person name="Wipf D."/>
            <person name="Zambonelli A."/>
            <person name="Paolocci F."/>
            <person name="Nowrousian M."/>
            <person name="Ottonello S."/>
            <person name="Baldrian P."/>
            <person name="Spatafora J.W."/>
            <person name="Henrissat B."/>
            <person name="Nagy L.G."/>
            <person name="Aury J.M."/>
            <person name="Wincker P."/>
            <person name="Grigoriev I.V."/>
            <person name="Bonfante P."/>
            <person name="Martin F.M."/>
        </authorList>
    </citation>
    <scope>NUCLEOTIDE SEQUENCE [LARGE SCALE GENOMIC DNA]</scope>
    <source>
        <strain evidence="9 10">RN42</strain>
    </source>
</reference>
<dbReference type="EMBL" id="ML119649">
    <property type="protein sequence ID" value="RPA86411.1"/>
    <property type="molecule type" value="Genomic_DNA"/>
</dbReference>
<keyword evidence="5 8" id="KW-0223">Dioxygenase</keyword>
<dbReference type="NCBIfam" id="TIGR03037">
    <property type="entry name" value="anthran_nbaC"/>
    <property type="match status" value="1"/>
</dbReference>
<name>A0A3N4IQB8_ASCIM</name>
<dbReference type="GO" id="GO:0005737">
    <property type="term" value="C:cytoplasm"/>
    <property type="evidence" value="ECO:0007669"/>
    <property type="project" value="UniProtKB-SubCell"/>
</dbReference>
<dbReference type="GO" id="GO:0034354">
    <property type="term" value="P:'de novo' NAD+ biosynthetic process from L-tryptophan"/>
    <property type="evidence" value="ECO:0007669"/>
    <property type="project" value="UniProtKB-UniRule"/>
</dbReference>
<proteinExistence type="inferred from homology"/>
<dbReference type="UniPathway" id="UPA00253">
    <property type="reaction ID" value="UER00330"/>
</dbReference>
<gene>
    <name evidence="8" type="primary">BNA1</name>
    <name evidence="9" type="ORF">BJ508DRAFT_411127</name>
</gene>
<feature type="binding site" evidence="8">
    <location>
        <position position="138"/>
    </location>
    <ligand>
        <name>a divalent metal cation</name>
        <dbReference type="ChEBI" id="CHEBI:60240"/>
    </ligand>
</feature>
<keyword evidence="6 8" id="KW-0560">Oxidoreductase</keyword>
<feature type="binding site" evidence="8">
    <location>
        <position position="61"/>
    </location>
    <ligand>
        <name>Fe cation</name>
        <dbReference type="ChEBI" id="CHEBI:24875"/>
        <note>catalytic</note>
    </ligand>
</feature>
<dbReference type="InterPro" id="IPR014710">
    <property type="entry name" value="RmlC-like_jellyroll"/>
</dbReference>
<dbReference type="GO" id="GO:0019805">
    <property type="term" value="P:quinolinate biosynthetic process"/>
    <property type="evidence" value="ECO:0007669"/>
    <property type="project" value="UniProtKB-UniRule"/>
</dbReference>
<dbReference type="AlphaFoldDB" id="A0A3N4IQB8"/>
<evidence type="ECO:0000256" key="5">
    <source>
        <dbReference type="ARBA" id="ARBA00022964"/>
    </source>
</evidence>
<dbReference type="GO" id="GO:0043420">
    <property type="term" value="P:anthranilate metabolic process"/>
    <property type="evidence" value="ECO:0007669"/>
    <property type="project" value="UniProtKB-UniRule"/>
</dbReference>
<keyword evidence="3 8" id="KW-0662">Pyridine nucleotide biosynthesis</keyword>
<comment type="subcellular location">
    <subcellularLocation>
        <location evidence="8">Cytoplasm</location>
    </subcellularLocation>
</comment>
<evidence type="ECO:0000256" key="3">
    <source>
        <dbReference type="ARBA" id="ARBA00022642"/>
    </source>
</evidence>
<comment type="function">
    <text evidence="2 8">Catalyzes the oxidative ring opening of 3-hydroxyanthranilate to 2-amino-3-carboxymuconate semialdehyde, which spontaneously cyclizes to quinolinate.</text>
</comment>
<dbReference type="GO" id="GO:0008198">
    <property type="term" value="F:ferrous iron binding"/>
    <property type="evidence" value="ECO:0007669"/>
    <property type="project" value="UniProtKB-UniRule"/>
</dbReference>
<dbReference type="EC" id="1.13.11.6" evidence="8"/>
<feature type="binding site" evidence="8">
    <location>
        <position position="123"/>
    </location>
    <ligand>
        <name>substrate</name>
    </ligand>
</feature>
<evidence type="ECO:0000256" key="1">
    <source>
        <dbReference type="ARBA" id="ARBA00001954"/>
    </source>
</evidence>
<keyword evidence="7 8" id="KW-0408">Iron</keyword>
<dbReference type="InterPro" id="IPR011051">
    <property type="entry name" value="RmlC_Cupin_sf"/>
</dbReference>
<comment type="pathway">
    <text evidence="8">Cofactor biosynthesis; NAD(+) biosynthesis; quinolinate from L-kynurenine: step 3/3.</text>
</comment>
<feature type="binding site" evidence="8">
    <location>
        <position position="51"/>
    </location>
    <ligand>
        <name>O2</name>
        <dbReference type="ChEBI" id="CHEBI:15379"/>
    </ligand>
</feature>
<dbReference type="Gene3D" id="2.60.120.10">
    <property type="entry name" value="Jelly Rolls"/>
    <property type="match status" value="1"/>
</dbReference>
<organism evidence="9 10">
    <name type="scientific">Ascobolus immersus RN42</name>
    <dbReference type="NCBI Taxonomy" id="1160509"/>
    <lineage>
        <taxon>Eukaryota</taxon>
        <taxon>Fungi</taxon>
        <taxon>Dikarya</taxon>
        <taxon>Ascomycota</taxon>
        <taxon>Pezizomycotina</taxon>
        <taxon>Pezizomycetes</taxon>
        <taxon>Pezizales</taxon>
        <taxon>Ascobolaceae</taxon>
        <taxon>Ascobolus</taxon>
    </lineage>
</organism>
<dbReference type="SUPFAM" id="SSF51182">
    <property type="entry name" value="RmlC-like cupins"/>
    <property type="match status" value="1"/>
</dbReference>
<dbReference type="OrthoDB" id="204928at2759"/>